<evidence type="ECO:0000313" key="4">
    <source>
        <dbReference type="Proteomes" id="UP000604046"/>
    </source>
</evidence>
<dbReference type="Proteomes" id="UP000604046">
    <property type="component" value="Unassembled WGS sequence"/>
</dbReference>
<dbReference type="Gene3D" id="1.10.287.110">
    <property type="entry name" value="DnaJ domain"/>
    <property type="match status" value="1"/>
</dbReference>
<dbReference type="InterPro" id="IPR035979">
    <property type="entry name" value="RBD_domain_sf"/>
</dbReference>
<dbReference type="SMART" id="SM00271">
    <property type="entry name" value="DnaJ"/>
    <property type="match status" value="1"/>
</dbReference>
<dbReference type="InterPro" id="IPR001623">
    <property type="entry name" value="DnaJ_domain"/>
</dbReference>
<evidence type="ECO:0000259" key="2">
    <source>
        <dbReference type="PROSITE" id="PS50076"/>
    </source>
</evidence>
<evidence type="ECO:0000313" key="3">
    <source>
        <dbReference type="EMBL" id="CAE7037886.1"/>
    </source>
</evidence>
<feature type="compositionally biased region" description="Basic and acidic residues" evidence="1">
    <location>
        <begin position="537"/>
        <end position="555"/>
    </location>
</feature>
<sequence>MDLEKQAQEMAEKALASLPAAARAAKLDSVKAGILKRLQAGNGARAPAPVLAPPPPPETPRIPEPEKPAEPSCVEGVELFGDVPWFTDMELRGRLLEEVKKAHAAEKILVAPPAEEILRILAKKGGQMLGAGAVLRLGGVHHGGYGESDINYAYRQLSRALHPDKNPGIEEAQDAFKRLGEAAEELRGILQDSRKALQSLCQTTLGGAAPAESLERPQSALMAEASRLLAAVLALSGEGMPSEAALRRSPAAFVARPGFQGCRPQDVQLDQMPLPLPACCQDLLSRWYQESHLLDLFAKAPLRIAYDCSQKPFRAQFLCALSRAAEAEANRNDSCVRGSWHQVMAQFPELALWKELQEKIRSRIWASGAAAAGKRSRNSKWDDKSAASCATEWGKKWRTILQDVLPNADAARCANDDPEIQKLCMVLWKDIASWVGESFLQHLRLFQASDAGAAGIGDDTRWAFVPAVDLLLLVGEGLVGCTAEGCFVQSDSGSRQSFLDALKNWRSSLRRSREQSGQASTVDSAVRLWKSSAKRNKQEFQKESETTSKKARIEEEANQEGQAKLNRSPTKVLLLTNVAPATKSEEAIKADVDDSVKKFAAKECRVLKVPGVPEEDAIRVFVVFDTIQASSKAYAALRGQVKDGRPLRARFYDEKRFNDGELYKAIPSRTLVLTNLVRPEEVDGGLQDVAWLQSFKLA</sequence>
<proteinExistence type="predicted"/>
<accession>A0A812IGK0</accession>
<gene>
    <name evidence="3" type="primary">RBM17</name>
    <name evidence="3" type="ORF">SNAT2548_LOCUS4541</name>
</gene>
<dbReference type="PROSITE" id="PS50076">
    <property type="entry name" value="DNAJ_2"/>
    <property type="match status" value="1"/>
</dbReference>
<dbReference type="InterPro" id="IPR012677">
    <property type="entry name" value="Nucleotide-bd_a/b_plait_sf"/>
</dbReference>
<feature type="region of interest" description="Disordered" evidence="1">
    <location>
        <begin position="44"/>
        <end position="71"/>
    </location>
</feature>
<dbReference type="CDD" id="cd06257">
    <property type="entry name" value="DnaJ"/>
    <property type="match status" value="1"/>
</dbReference>
<dbReference type="PANTHER" id="PTHR13288">
    <property type="entry name" value="SPLICING FACTOR 45 SPF45"/>
    <property type="match status" value="1"/>
</dbReference>
<dbReference type="InterPro" id="IPR040052">
    <property type="entry name" value="RBM17"/>
</dbReference>
<dbReference type="AlphaFoldDB" id="A0A812IGK0"/>
<feature type="region of interest" description="Disordered" evidence="1">
    <location>
        <begin position="537"/>
        <end position="564"/>
    </location>
</feature>
<dbReference type="SUPFAM" id="SSF54928">
    <property type="entry name" value="RNA-binding domain, RBD"/>
    <property type="match status" value="1"/>
</dbReference>
<dbReference type="InterPro" id="IPR036869">
    <property type="entry name" value="J_dom_sf"/>
</dbReference>
<dbReference type="SUPFAM" id="SSF46565">
    <property type="entry name" value="Chaperone J-domain"/>
    <property type="match status" value="1"/>
</dbReference>
<reference evidence="3" key="1">
    <citation type="submission" date="2021-02" db="EMBL/GenBank/DDBJ databases">
        <authorList>
            <person name="Dougan E. K."/>
            <person name="Rhodes N."/>
            <person name="Thang M."/>
            <person name="Chan C."/>
        </authorList>
    </citation>
    <scope>NUCLEOTIDE SEQUENCE</scope>
</reference>
<dbReference type="Pfam" id="PF00226">
    <property type="entry name" value="DnaJ"/>
    <property type="match status" value="1"/>
</dbReference>
<keyword evidence="4" id="KW-1185">Reference proteome</keyword>
<dbReference type="EMBL" id="CAJNDS010000280">
    <property type="protein sequence ID" value="CAE7037886.1"/>
    <property type="molecule type" value="Genomic_DNA"/>
</dbReference>
<dbReference type="Gene3D" id="3.30.70.330">
    <property type="match status" value="1"/>
</dbReference>
<dbReference type="OrthoDB" id="77405at2759"/>
<feature type="domain" description="J" evidence="2">
    <location>
        <begin position="133"/>
        <end position="195"/>
    </location>
</feature>
<dbReference type="GO" id="GO:0003676">
    <property type="term" value="F:nucleic acid binding"/>
    <property type="evidence" value="ECO:0007669"/>
    <property type="project" value="InterPro"/>
</dbReference>
<evidence type="ECO:0000256" key="1">
    <source>
        <dbReference type="SAM" id="MobiDB-lite"/>
    </source>
</evidence>
<name>A0A812IGK0_9DINO</name>
<dbReference type="PANTHER" id="PTHR13288:SF8">
    <property type="entry name" value="SPLICING FACTOR 45"/>
    <property type="match status" value="1"/>
</dbReference>
<protein>
    <submittedName>
        <fullName evidence="3">RBM17 protein</fullName>
    </submittedName>
</protein>
<organism evidence="3 4">
    <name type="scientific">Symbiodinium natans</name>
    <dbReference type="NCBI Taxonomy" id="878477"/>
    <lineage>
        <taxon>Eukaryota</taxon>
        <taxon>Sar</taxon>
        <taxon>Alveolata</taxon>
        <taxon>Dinophyceae</taxon>
        <taxon>Suessiales</taxon>
        <taxon>Symbiodiniaceae</taxon>
        <taxon>Symbiodinium</taxon>
    </lineage>
</organism>
<feature type="compositionally biased region" description="Pro residues" evidence="1">
    <location>
        <begin position="50"/>
        <end position="60"/>
    </location>
</feature>
<comment type="caution">
    <text evidence="3">The sequence shown here is derived from an EMBL/GenBank/DDBJ whole genome shotgun (WGS) entry which is preliminary data.</text>
</comment>
<dbReference type="GO" id="GO:0071011">
    <property type="term" value="C:precatalytic spliceosome"/>
    <property type="evidence" value="ECO:0007669"/>
    <property type="project" value="TreeGrafter"/>
</dbReference>
<dbReference type="GO" id="GO:0045292">
    <property type="term" value="P:mRNA cis splicing, via spliceosome"/>
    <property type="evidence" value="ECO:0007669"/>
    <property type="project" value="InterPro"/>
</dbReference>